<proteinExistence type="predicted"/>
<evidence type="ECO:0000256" key="1">
    <source>
        <dbReference type="SAM" id="MobiDB-lite"/>
    </source>
</evidence>
<dbReference type="Proteomes" id="UP000625711">
    <property type="component" value="Unassembled WGS sequence"/>
</dbReference>
<dbReference type="AlphaFoldDB" id="A0A834MHZ1"/>
<feature type="region of interest" description="Disordered" evidence="1">
    <location>
        <begin position="43"/>
        <end position="65"/>
    </location>
</feature>
<evidence type="ECO:0000313" key="3">
    <source>
        <dbReference type="Proteomes" id="UP000625711"/>
    </source>
</evidence>
<sequence>MPEETAMVVAMPFALASAAGAAAPLAKVAVKIRREHWSAAHETIKKNYEGRPRSRKSSQVGGTSCQDQWLRAGAIPLAKIESFIQLYLFVPMGLNRKNETTGWNKNPKELLARLISMDYV</sequence>
<organism evidence="2 3">
    <name type="scientific">Rhynchophorus ferrugineus</name>
    <name type="common">Red palm weevil</name>
    <name type="synonym">Curculio ferrugineus</name>
    <dbReference type="NCBI Taxonomy" id="354439"/>
    <lineage>
        <taxon>Eukaryota</taxon>
        <taxon>Metazoa</taxon>
        <taxon>Ecdysozoa</taxon>
        <taxon>Arthropoda</taxon>
        <taxon>Hexapoda</taxon>
        <taxon>Insecta</taxon>
        <taxon>Pterygota</taxon>
        <taxon>Neoptera</taxon>
        <taxon>Endopterygota</taxon>
        <taxon>Coleoptera</taxon>
        <taxon>Polyphaga</taxon>
        <taxon>Cucujiformia</taxon>
        <taxon>Curculionidae</taxon>
        <taxon>Dryophthorinae</taxon>
        <taxon>Rhynchophorus</taxon>
    </lineage>
</organism>
<keyword evidence="3" id="KW-1185">Reference proteome</keyword>
<gene>
    <name evidence="2" type="ORF">GWI33_001644</name>
</gene>
<reference evidence="2" key="1">
    <citation type="submission" date="2020-08" db="EMBL/GenBank/DDBJ databases">
        <title>Genome sequencing and assembly of the red palm weevil Rhynchophorus ferrugineus.</title>
        <authorList>
            <person name="Dias G.B."/>
            <person name="Bergman C.M."/>
            <person name="Manee M."/>
        </authorList>
    </citation>
    <scope>NUCLEOTIDE SEQUENCE</scope>
    <source>
        <strain evidence="2">AA-2017</strain>
        <tissue evidence="2">Whole larva</tissue>
    </source>
</reference>
<accession>A0A834MHZ1</accession>
<dbReference type="EMBL" id="JAACXV010000148">
    <property type="protein sequence ID" value="KAF7282961.1"/>
    <property type="molecule type" value="Genomic_DNA"/>
</dbReference>
<evidence type="ECO:0000313" key="2">
    <source>
        <dbReference type="EMBL" id="KAF7282961.1"/>
    </source>
</evidence>
<comment type="caution">
    <text evidence="2">The sequence shown here is derived from an EMBL/GenBank/DDBJ whole genome shotgun (WGS) entry which is preliminary data.</text>
</comment>
<feature type="compositionally biased region" description="Basic and acidic residues" evidence="1">
    <location>
        <begin position="43"/>
        <end position="52"/>
    </location>
</feature>
<protein>
    <submittedName>
        <fullName evidence="2">Uncharacterized protein</fullName>
    </submittedName>
</protein>
<name>A0A834MHZ1_RHYFE</name>